<reference evidence="1 2" key="1">
    <citation type="journal article" date="2015" name="Genome Biol.">
        <title>Comparative genomics of Steinernema reveals deeply conserved gene regulatory networks.</title>
        <authorList>
            <person name="Dillman A.R."/>
            <person name="Macchietto M."/>
            <person name="Porter C.F."/>
            <person name="Rogers A."/>
            <person name="Williams B."/>
            <person name="Antoshechkin I."/>
            <person name="Lee M.M."/>
            <person name="Goodwin Z."/>
            <person name="Lu X."/>
            <person name="Lewis E.E."/>
            <person name="Goodrich-Blair H."/>
            <person name="Stock S.P."/>
            <person name="Adams B.J."/>
            <person name="Sternberg P.W."/>
            <person name="Mortazavi A."/>
        </authorList>
    </citation>
    <scope>NUCLEOTIDE SEQUENCE [LARGE SCALE GENOMIC DNA]</scope>
    <source>
        <strain evidence="1 2">ALL</strain>
    </source>
</reference>
<comment type="caution">
    <text evidence="1">The sequence shown here is derived from an EMBL/GenBank/DDBJ whole genome shotgun (WGS) entry which is preliminary data.</text>
</comment>
<dbReference type="AlphaFoldDB" id="A0A4U5LR65"/>
<evidence type="ECO:0000313" key="1">
    <source>
        <dbReference type="EMBL" id="TKR58478.1"/>
    </source>
</evidence>
<name>A0A4U5LR65_STECR</name>
<protein>
    <submittedName>
        <fullName evidence="1">Uncharacterized protein</fullName>
    </submittedName>
</protein>
<gene>
    <name evidence="1" type="ORF">L596_029917</name>
</gene>
<accession>A0A4U5LR65</accession>
<reference evidence="1 2" key="2">
    <citation type="journal article" date="2019" name="G3 (Bethesda)">
        <title>Hybrid Assembly of the Genome of the Entomopathogenic Nematode Steinernema carpocapsae Identifies the X-Chromosome.</title>
        <authorList>
            <person name="Serra L."/>
            <person name="Macchietto M."/>
            <person name="Macias-Munoz A."/>
            <person name="McGill C.J."/>
            <person name="Rodriguez I.M."/>
            <person name="Rodriguez B."/>
            <person name="Murad R."/>
            <person name="Mortazavi A."/>
        </authorList>
    </citation>
    <scope>NUCLEOTIDE SEQUENCE [LARGE SCALE GENOMIC DNA]</scope>
    <source>
        <strain evidence="1 2">ALL</strain>
    </source>
</reference>
<sequence>MKTAVIFAILKRSKYNCCIAFHSILSTDMNSLQNRDPERLSISQKYNQKVKIFQSLKMENFTFEEWV</sequence>
<dbReference type="Proteomes" id="UP000298663">
    <property type="component" value="Unassembled WGS sequence"/>
</dbReference>
<proteinExistence type="predicted"/>
<keyword evidence="2" id="KW-1185">Reference proteome</keyword>
<evidence type="ECO:0000313" key="2">
    <source>
        <dbReference type="Proteomes" id="UP000298663"/>
    </source>
</evidence>
<dbReference type="EMBL" id="AZBU02000013">
    <property type="protein sequence ID" value="TKR58478.1"/>
    <property type="molecule type" value="Genomic_DNA"/>
</dbReference>
<organism evidence="1 2">
    <name type="scientific">Steinernema carpocapsae</name>
    <name type="common">Entomopathogenic nematode</name>
    <dbReference type="NCBI Taxonomy" id="34508"/>
    <lineage>
        <taxon>Eukaryota</taxon>
        <taxon>Metazoa</taxon>
        <taxon>Ecdysozoa</taxon>
        <taxon>Nematoda</taxon>
        <taxon>Chromadorea</taxon>
        <taxon>Rhabditida</taxon>
        <taxon>Tylenchina</taxon>
        <taxon>Panagrolaimomorpha</taxon>
        <taxon>Strongyloidoidea</taxon>
        <taxon>Steinernematidae</taxon>
        <taxon>Steinernema</taxon>
    </lineage>
</organism>